<keyword evidence="1" id="KW-1133">Transmembrane helix</keyword>
<sequence>MKKKSSNLTMKKIIKISHLYFATGIILSLYSIISQNKQVFNIDDTFYVISGNDFAIFISLLYFALGSIFLVIEKYLRFRIKFTQ</sequence>
<dbReference type="EMBL" id="FQVQ01000017">
    <property type="protein sequence ID" value="SHF73420.1"/>
    <property type="molecule type" value="Genomic_DNA"/>
</dbReference>
<keyword evidence="1" id="KW-0472">Membrane</keyword>
<feature type="transmembrane region" description="Helical" evidence="1">
    <location>
        <begin position="54"/>
        <end position="72"/>
    </location>
</feature>
<protein>
    <submittedName>
        <fullName evidence="2">Uncharacterized protein</fullName>
    </submittedName>
</protein>
<dbReference type="Proteomes" id="UP000184147">
    <property type="component" value="Unassembled WGS sequence"/>
</dbReference>
<accession>A0A1M5E2L8</accession>
<evidence type="ECO:0000313" key="3">
    <source>
        <dbReference type="Proteomes" id="UP000184147"/>
    </source>
</evidence>
<gene>
    <name evidence="2" type="ORF">SAMN05444377_11739</name>
</gene>
<keyword evidence="3" id="KW-1185">Reference proteome</keyword>
<evidence type="ECO:0000313" key="2">
    <source>
        <dbReference type="EMBL" id="SHF73420.1"/>
    </source>
</evidence>
<proteinExistence type="predicted"/>
<reference evidence="2 3" key="1">
    <citation type="submission" date="2016-11" db="EMBL/GenBank/DDBJ databases">
        <authorList>
            <person name="Jaros S."/>
            <person name="Januszkiewicz K."/>
            <person name="Wedrychowicz H."/>
        </authorList>
    </citation>
    <scope>NUCLEOTIDE SEQUENCE [LARGE SCALE GENOMIC DNA]</scope>
    <source>
        <strain evidence="2 3">DSM 25660</strain>
    </source>
</reference>
<evidence type="ECO:0000256" key="1">
    <source>
        <dbReference type="SAM" id="Phobius"/>
    </source>
</evidence>
<dbReference type="AlphaFoldDB" id="A0A1M5E2L8"/>
<dbReference type="STRING" id="1124188.SAMN05444377_11739"/>
<name>A0A1M5E2L8_9FLAO</name>
<feature type="transmembrane region" description="Helical" evidence="1">
    <location>
        <begin position="12"/>
        <end position="34"/>
    </location>
</feature>
<keyword evidence="1" id="KW-0812">Transmembrane</keyword>
<organism evidence="2 3">
    <name type="scientific">Flavobacterium fontis</name>
    <dbReference type="NCBI Taxonomy" id="1124188"/>
    <lineage>
        <taxon>Bacteria</taxon>
        <taxon>Pseudomonadati</taxon>
        <taxon>Bacteroidota</taxon>
        <taxon>Flavobacteriia</taxon>
        <taxon>Flavobacteriales</taxon>
        <taxon>Flavobacteriaceae</taxon>
        <taxon>Flavobacterium</taxon>
    </lineage>
</organism>